<sequence length="452" mass="52042">MWGAYKVGKVIGRGLYGEVRLGEKDGQRFAIKKFRAEIYQGIETPSEAAIALQASHPNIIQAKEYFSLPGEDALEPEQYLVMELADTNLYSYIKENDPSKEDRVRLFYELVSAVAYLQENGFYHCDIKPVNILLKDGHVKLGDLGIAGYKSLRGSVCNTFSSPQDHIKNLFIEESDVPGPYREIFTEKVNFQASDMWALGITLVFILTGKVLFYEEFPLPALYEYLSNPKEYLMEYVPLPWLDLVKHMLQPRQKDRPQLAIEVLQYPKFVKRAFSTPIPGYAPIFYNLDIQVTPDPKIKVLLEWLQEVVEEYEGNAFTFAATAGCLYYVYDDLTDKGQNRRILQCVGCACLLLMGKIYDANYIIPSDLVYMSADIFTEEQLYEQERKVMDKLSGRLYFNNLATLAFSKDAYQKSQEILFDSSLYSSTNLEEYMKELELTETIPERNNRQRLV</sequence>
<keyword evidence="6" id="KW-1185">Reference proteome</keyword>
<dbReference type="InterPro" id="IPR000719">
    <property type="entry name" value="Prot_kinase_dom"/>
</dbReference>
<evidence type="ECO:0000256" key="3">
    <source>
        <dbReference type="PROSITE-ProRule" id="PRU10141"/>
    </source>
</evidence>
<dbReference type="InterPro" id="IPR006671">
    <property type="entry name" value="Cyclin_N"/>
</dbReference>
<keyword evidence="2 3" id="KW-0067">ATP-binding</keyword>
<dbReference type="InterPro" id="IPR036915">
    <property type="entry name" value="Cyclin-like_sf"/>
</dbReference>
<dbReference type="GO" id="GO:0005524">
    <property type="term" value="F:ATP binding"/>
    <property type="evidence" value="ECO:0007669"/>
    <property type="project" value="UniProtKB-UniRule"/>
</dbReference>
<dbReference type="EMBL" id="MN873693">
    <property type="protein sequence ID" value="QIN54584.1"/>
    <property type="molecule type" value="Genomic_DNA"/>
</dbReference>
<dbReference type="InterPro" id="IPR011009">
    <property type="entry name" value="Kinase-like_dom_sf"/>
</dbReference>
<keyword evidence="5" id="KW-0418">Kinase</keyword>
<feature type="binding site" evidence="3">
    <location>
        <position position="33"/>
    </location>
    <ligand>
        <name>ATP</name>
        <dbReference type="ChEBI" id="CHEBI:30616"/>
    </ligand>
</feature>
<reference evidence="5" key="1">
    <citation type="submission" date="2019-12" db="EMBL/GenBank/DDBJ databases">
        <title>The DNA Methylation Landscape of Giant Viruses.</title>
        <authorList>
            <person name="Jeudy S."/>
            <person name="Rigou S."/>
            <person name="Alempic J.-M."/>
            <person name="Claverie J.-M."/>
            <person name="Abergel C."/>
            <person name="Legendre M."/>
        </authorList>
    </citation>
    <scope>NUCLEOTIDE SEQUENCE</scope>
    <source>
        <strain evidence="5">P4</strain>
    </source>
</reference>
<dbReference type="InterPro" id="IPR008271">
    <property type="entry name" value="Ser/Thr_kinase_AS"/>
</dbReference>
<gene>
    <name evidence="5" type="primary">ck459</name>
</gene>
<dbReference type="SUPFAM" id="SSF56112">
    <property type="entry name" value="Protein kinase-like (PK-like)"/>
    <property type="match status" value="1"/>
</dbReference>
<proteinExistence type="predicted"/>
<keyword evidence="1 3" id="KW-0547">Nucleotide-binding</keyword>
<dbReference type="Gene3D" id="1.10.510.10">
    <property type="entry name" value="Transferase(Phosphotransferase) domain 1"/>
    <property type="match status" value="1"/>
</dbReference>
<dbReference type="Pfam" id="PF00134">
    <property type="entry name" value="Cyclin_N"/>
    <property type="match status" value="1"/>
</dbReference>
<dbReference type="SUPFAM" id="SSF47954">
    <property type="entry name" value="Cyclin-like"/>
    <property type="match status" value="1"/>
</dbReference>
<accession>A0A6G8MZC9</accession>
<dbReference type="Proteomes" id="UP001224087">
    <property type="component" value="Segment"/>
</dbReference>
<keyword evidence="5" id="KW-0723">Serine/threonine-protein kinase</keyword>
<evidence type="ECO:0000256" key="2">
    <source>
        <dbReference type="ARBA" id="ARBA00022840"/>
    </source>
</evidence>
<keyword evidence="5" id="KW-0808">Transferase</keyword>
<evidence type="ECO:0000313" key="5">
    <source>
        <dbReference type="EMBL" id="QIN54584.1"/>
    </source>
</evidence>
<dbReference type="SMART" id="SM00220">
    <property type="entry name" value="S_TKc"/>
    <property type="match status" value="1"/>
</dbReference>
<protein>
    <submittedName>
        <fullName evidence="5">Serine/Threonine protein kinase with cyclin box</fullName>
    </submittedName>
</protein>
<dbReference type="Gene3D" id="1.10.472.10">
    <property type="entry name" value="Cyclin-like"/>
    <property type="match status" value="1"/>
</dbReference>
<dbReference type="PROSITE" id="PS00107">
    <property type="entry name" value="PROTEIN_KINASE_ATP"/>
    <property type="match status" value="1"/>
</dbReference>
<name>A0A6G8MZC9_9VIRU</name>
<evidence type="ECO:0000256" key="1">
    <source>
        <dbReference type="ARBA" id="ARBA00022741"/>
    </source>
</evidence>
<dbReference type="PROSITE" id="PS50011">
    <property type="entry name" value="PROTEIN_KINASE_DOM"/>
    <property type="match status" value="1"/>
</dbReference>
<organism evidence="5 6">
    <name type="scientific">Cedratvirus kamchatka</name>
    <dbReference type="NCBI Taxonomy" id="2716914"/>
    <lineage>
        <taxon>Viruses</taxon>
        <taxon>Pithoviruses</taxon>
        <taxon>Orthocedratvirinae</taxon>
        <taxon>Alphacedratvirus</taxon>
        <taxon>Alphacedratvirus rossiense</taxon>
    </lineage>
</organism>
<feature type="domain" description="Protein kinase" evidence="4">
    <location>
        <begin position="5"/>
        <end position="269"/>
    </location>
</feature>
<dbReference type="Pfam" id="PF00069">
    <property type="entry name" value="Pkinase"/>
    <property type="match status" value="1"/>
</dbReference>
<evidence type="ECO:0000313" key="6">
    <source>
        <dbReference type="Proteomes" id="UP001224087"/>
    </source>
</evidence>
<evidence type="ECO:0000259" key="4">
    <source>
        <dbReference type="PROSITE" id="PS50011"/>
    </source>
</evidence>
<dbReference type="PANTHER" id="PTHR44167">
    <property type="entry name" value="OVARIAN-SPECIFIC SERINE/THREONINE-PROTEIN KINASE LOK-RELATED"/>
    <property type="match status" value="1"/>
</dbReference>
<dbReference type="PANTHER" id="PTHR44167:SF25">
    <property type="entry name" value="PROTEIN KINASE DOMAIN CONTAINING PROTEIN"/>
    <property type="match status" value="1"/>
</dbReference>
<dbReference type="GO" id="GO:0004674">
    <property type="term" value="F:protein serine/threonine kinase activity"/>
    <property type="evidence" value="ECO:0007669"/>
    <property type="project" value="UniProtKB-KW"/>
</dbReference>
<dbReference type="PROSITE" id="PS00108">
    <property type="entry name" value="PROTEIN_KINASE_ST"/>
    <property type="match status" value="1"/>
</dbReference>
<dbReference type="InterPro" id="IPR017441">
    <property type="entry name" value="Protein_kinase_ATP_BS"/>
</dbReference>